<keyword evidence="2" id="KW-1185">Reference proteome</keyword>
<organism evidence="1 2">
    <name type="scientific">Propionivibrio dicarboxylicus</name>
    <dbReference type="NCBI Taxonomy" id="83767"/>
    <lineage>
        <taxon>Bacteria</taxon>
        <taxon>Pseudomonadati</taxon>
        <taxon>Pseudomonadota</taxon>
        <taxon>Betaproteobacteria</taxon>
        <taxon>Rhodocyclales</taxon>
        <taxon>Rhodocyclaceae</taxon>
        <taxon>Propionivibrio</taxon>
    </lineage>
</organism>
<evidence type="ECO:0000313" key="2">
    <source>
        <dbReference type="Proteomes" id="UP000198607"/>
    </source>
</evidence>
<dbReference type="STRING" id="83767.SAMN05660652_00667"/>
<proteinExistence type="predicted"/>
<dbReference type="EMBL" id="FNCY01000001">
    <property type="protein sequence ID" value="SDG76647.1"/>
    <property type="molecule type" value="Genomic_DNA"/>
</dbReference>
<evidence type="ECO:0000313" key="1">
    <source>
        <dbReference type="EMBL" id="SDG76647.1"/>
    </source>
</evidence>
<accession>A0A1G7WXH3</accession>
<reference evidence="1 2" key="1">
    <citation type="submission" date="2016-10" db="EMBL/GenBank/DDBJ databases">
        <authorList>
            <person name="de Groot N.N."/>
        </authorList>
    </citation>
    <scope>NUCLEOTIDE SEQUENCE [LARGE SCALE GENOMIC DNA]</scope>
    <source>
        <strain evidence="1 2">DSM 5885</strain>
    </source>
</reference>
<protein>
    <submittedName>
        <fullName evidence="1">Uncharacterized protein</fullName>
    </submittedName>
</protein>
<sequence length="70" mass="8162">MPSGREKYEGVAIGDTFFAIARRWPLWPLWCSPLCVPIDLPLESLIEIPFSIRSLVLYRNRKLTPQNELF</sequence>
<dbReference type="AlphaFoldDB" id="A0A1G7WXH3"/>
<gene>
    <name evidence="1" type="ORF">SAMN05660652_00667</name>
</gene>
<name>A0A1G7WXH3_9RHOO</name>
<dbReference type="Proteomes" id="UP000198607">
    <property type="component" value="Unassembled WGS sequence"/>
</dbReference>